<accession>A0ABY8X3A0</accession>
<dbReference type="InterPro" id="IPR005467">
    <property type="entry name" value="His_kinase_dom"/>
</dbReference>
<dbReference type="Proteomes" id="UP001236415">
    <property type="component" value="Chromosome"/>
</dbReference>
<evidence type="ECO:0000256" key="1">
    <source>
        <dbReference type="ARBA" id="ARBA00000085"/>
    </source>
</evidence>
<dbReference type="GO" id="GO:0004673">
    <property type="term" value="F:protein histidine kinase activity"/>
    <property type="evidence" value="ECO:0007669"/>
    <property type="project" value="UniProtKB-EC"/>
</dbReference>
<dbReference type="CDD" id="cd00082">
    <property type="entry name" value="HisKA"/>
    <property type="match status" value="1"/>
</dbReference>
<dbReference type="PROSITE" id="PS50109">
    <property type="entry name" value="HIS_KIN"/>
    <property type="match status" value="1"/>
</dbReference>
<dbReference type="Gene3D" id="3.30.565.10">
    <property type="entry name" value="Histidine kinase-like ATPase, C-terminal domain"/>
    <property type="match status" value="1"/>
</dbReference>
<sequence>MIWTFLKERRTWLLLLLSIQLIILFISYIDNTIPFMSMLYIVLLLTLLCTCFVVLRYTKETKFYANMKNWDHTYDLAELRSADSPFEQIVLDAVTLQTERYKRETSHHYMLLEQEKDELLSWIHEVKTPLTAMQLMIDRLPDETLQRQLMYEWLRIHHLLDQQLHQKRIPFIQNDLYIEVSELEPIIYQEIRALKSWCIQKGIGFDVSLTETSVLTDAKWLGFILRQLITNAVKYSASSDILIESSRLDDHVVLTIQDAGRGIDPKDLPRIYERGFTSTTHHEDSASTGMGLYLAKQVADSLHICMNVSSVLGEGTTFTLTFPRKNEFVRITGM</sequence>
<evidence type="ECO:0000256" key="6">
    <source>
        <dbReference type="ARBA" id="ARBA00022679"/>
    </source>
</evidence>
<feature type="domain" description="Histidine kinase" evidence="15">
    <location>
        <begin position="121"/>
        <end position="326"/>
    </location>
</feature>
<reference evidence="16 17" key="1">
    <citation type="submission" date="2023-06" db="EMBL/GenBank/DDBJ databases">
        <title>Paenibacillus polygonum sp. nov., an endophytic bacterium, isolated from Polygonum lapathifolium L. in Nanji Wetland National Nature Reserve, South of Poyang Lake, Jiangxi Province, China.</title>
        <authorList>
            <person name="Yu Z."/>
        </authorList>
    </citation>
    <scope>NUCLEOTIDE SEQUENCE [LARGE SCALE GENOMIC DNA]</scope>
    <source>
        <strain evidence="16 17">C31</strain>
    </source>
</reference>
<gene>
    <name evidence="16" type="ORF">QPK24_22975</name>
</gene>
<evidence type="ECO:0000313" key="17">
    <source>
        <dbReference type="Proteomes" id="UP001236415"/>
    </source>
</evidence>
<keyword evidence="5" id="KW-0597">Phosphoprotein</keyword>
<keyword evidence="10" id="KW-0067">ATP-binding</keyword>
<evidence type="ECO:0000256" key="4">
    <source>
        <dbReference type="ARBA" id="ARBA00022475"/>
    </source>
</evidence>
<protein>
    <recommendedName>
        <fullName evidence="3">histidine kinase</fullName>
        <ecNumber evidence="3">2.7.13.3</ecNumber>
    </recommendedName>
</protein>
<evidence type="ECO:0000256" key="14">
    <source>
        <dbReference type="SAM" id="Phobius"/>
    </source>
</evidence>
<keyword evidence="12" id="KW-0902">Two-component regulatory system</keyword>
<keyword evidence="11 14" id="KW-1133">Transmembrane helix</keyword>
<evidence type="ECO:0000256" key="8">
    <source>
        <dbReference type="ARBA" id="ARBA00022741"/>
    </source>
</evidence>
<dbReference type="InterPro" id="IPR050351">
    <property type="entry name" value="BphY/WalK/GraS-like"/>
</dbReference>
<dbReference type="InterPro" id="IPR036890">
    <property type="entry name" value="HATPase_C_sf"/>
</dbReference>
<keyword evidence="9 16" id="KW-0418">Kinase</keyword>
<evidence type="ECO:0000256" key="12">
    <source>
        <dbReference type="ARBA" id="ARBA00023012"/>
    </source>
</evidence>
<evidence type="ECO:0000256" key="9">
    <source>
        <dbReference type="ARBA" id="ARBA00022777"/>
    </source>
</evidence>
<evidence type="ECO:0000256" key="10">
    <source>
        <dbReference type="ARBA" id="ARBA00022840"/>
    </source>
</evidence>
<name>A0ABY8X3A0_9BACL</name>
<feature type="transmembrane region" description="Helical" evidence="14">
    <location>
        <begin position="35"/>
        <end position="58"/>
    </location>
</feature>
<dbReference type="PANTHER" id="PTHR45453">
    <property type="entry name" value="PHOSPHATE REGULON SENSOR PROTEIN PHOR"/>
    <property type="match status" value="1"/>
</dbReference>
<evidence type="ECO:0000256" key="5">
    <source>
        <dbReference type="ARBA" id="ARBA00022553"/>
    </source>
</evidence>
<evidence type="ECO:0000256" key="3">
    <source>
        <dbReference type="ARBA" id="ARBA00012438"/>
    </source>
</evidence>
<dbReference type="InterPro" id="IPR004358">
    <property type="entry name" value="Sig_transdc_His_kin-like_C"/>
</dbReference>
<keyword evidence="4" id="KW-1003">Cell membrane</keyword>
<organism evidence="16 17">
    <name type="scientific">Paenibacillus polygoni</name>
    <dbReference type="NCBI Taxonomy" id="3050112"/>
    <lineage>
        <taxon>Bacteria</taxon>
        <taxon>Bacillati</taxon>
        <taxon>Bacillota</taxon>
        <taxon>Bacilli</taxon>
        <taxon>Bacillales</taxon>
        <taxon>Paenibacillaceae</taxon>
        <taxon>Paenibacillus</taxon>
    </lineage>
</organism>
<dbReference type="PRINTS" id="PR00344">
    <property type="entry name" value="BCTRLSENSOR"/>
</dbReference>
<dbReference type="EC" id="2.7.13.3" evidence="3"/>
<evidence type="ECO:0000313" key="16">
    <source>
        <dbReference type="EMBL" id="WIV19139.1"/>
    </source>
</evidence>
<comment type="subcellular location">
    <subcellularLocation>
        <location evidence="2">Cell membrane</location>
        <topology evidence="2">Multi-pass membrane protein</topology>
    </subcellularLocation>
</comment>
<evidence type="ECO:0000256" key="11">
    <source>
        <dbReference type="ARBA" id="ARBA00022989"/>
    </source>
</evidence>
<dbReference type="SMART" id="SM00387">
    <property type="entry name" value="HATPase_c"/>
    <property type="match status" value="1"/>
</dbReference>
<keyword evidence="7 14" id="KW-0812">Transmembrane</keyword>
<dbReference type="PANTHER" id="PTHR45453:SF2">
    <property type="entry name" value="HISTIDINE KINASE"/>
    <property type="match status" value="1"/>
</dbReference>
<dbReference type="InterPro" id="IPR003661">
    <property type="entry name" value="HisK_dim/P_dom"/>
</dbReference>
<dbReference type="Pfam" id="PF02518">
    <property type="entry name" value="HATPase_c"/>
    <property type="match status" value="1"/>
</dbReference>
<dbReference type="InterPro" id="IPR003594">
    <property type="entry name" value="HATPase_dom"/>
</dbReference>
<keyword evidence="13 14" id="KW-0472">Membrane</keyword>
<dbReference type="EMBL" id="CP127162">
    <property type="protein sequence ID" value="WIV19139.1"/>
    <property type="molecule type" value="Genomic_DNA"/>
</dbReference>
<proteinExistence type="predicted"/>
<feature type="transmembrane region" description="Helical" evidence="14">
    <location>
        <begin position="12"/>
        <end position="29"/>
    </location>
</feature>
<dbReference type="SUPFAM" id="SSF55874">
    <property type="entry name" value="ATPase domain of HSP90 chaperone/DNA topoisomerase II/histidine kinase"/>
    <property type="match status" value="1"/>
</dbReference>
<comment type="catalytic activity">
    <reaction evidence="1">
        <text>ATP + protein L-histidine = ADP + protein N-phospho-L-histidine.</text>
        <dbReference type="EC" id="2.7.13.3"/>
    </reaction>
</comment>
<evidence type="ECO:0000256" key="13">
    <source>
        <dbReference type="ARBA" id="ARBA00023136"/>
    </source>
</evidence>
<evidence type="ECO:0000259" key="15">
    <source>
        <dbReference type="PROSITE" id="PS50109"/>
    </source>
</evidence>
<dbReference type="RefSeq" id="WP_285745052.1">
    <property type="nucleotide sequence ID" value="NZ_CP127162.1"/>
</dbReference>
<keyword evidence="8" id="KW-0547">Nucleotide-binding</keyword>
<evidence type="ECO:0000256" key="2">
    <source>
        <dbReference type="ARBA" id="ARBA00004651"/>
    </source>
</evidence>
<keyword evidence="6 16" id="KW-0808">Transferase</keyword>
<evidence type="ECO:0000256" key="7">
    <source>
        <dbReference type="ARBA" id="ARBA00022692"/>
    </source>
</evidence>
<keyword evidence="17" id="KW-1185">Reference proteome</keyword>